<dbReference type="HOGENOM" id="CLU_210857_0_0_4"/>
<accession>G0A7W8</accession>
<dbReference type="Proteomes" id="UP000008392">
    <property type="component" value="Chromosome"/>
</dbReference>
<reference evidence="2 3" key="1">
    <citation type="journal article" date="2004" name="Environ. Microbiol.">
        <title>Phylogeny-function analysis of (meta)genomic libraries: screening for expression of ribosomal RNA genes by large-insert library fluorescent in situ hybridization (LIL-FISH).</title>
        <authorList>
            <person name="Leveau J.H."/>
            <person name="Gerards S."/>
            <person name="de Boer W."/>
            <person name="van Veen J.A."/>
        </authorList>
    </citation>
    <scope>NUCLEOTIDE SEQUENCE [LARGE SCALE GENOMIC DNA]</scope>
    <source>
        <strain evidence="2 3">Ter331</strain>
    </source>
</reference>
<reference evidence="2 3" key="3">
    <citation type="journal article" date="2008" name="FEMS Microbiol. Ecol.">
        <title>Identification and characterization of genes underlying chitinolysis in Collimonas fungivorans Ter331.</title>
        <authorList>
            <person name="Fritsche K."/>
            <person name="de Boer W."/>
            <person name="Gerards S."/>
            <person name="van den Berg M."/>
            <person name="van Veen J.A."/>
            <person name="Leveau J.H."/>
        </authorList>
    </citation>
    <scope>NUCLEOTIDE SEQUENCE [LARGE SCALE GENOMIC DNA]</scope>
    <source>
        <strain evidence="2 3">Ter331</strain>
    </source>
</reference>
<dbReference type="AlphaFoldDB" id="G0A7W8"/>
<name>G0A7W8_COLFT</name>
<evidence type="ECO:0008006" key="4">
    <source>
        <dbReference type="Google" id="ProtNLM"/>
    </source>
</evidence>
<dbReference type="KEGG" id="cfu:CFU_0040"/>
<evidence type="ECO:0000313" key="3">
    <source>
        <dbReference type="Proteomes" id="UP000008392"/>
    </source>
</evidence>
<keyword evidence="1" id="KW-0732">Signal</keyword>
<evidence type="ECO:0000313" key="2">
    <source>
        <dbReference type="EMBL" id="AEK59879.1"/>
    </source>
</evidence>
<dbReference type="PROSITE" id="PS51257">
    <property type="entry name" value="PROKAR_LIPOPROTEIN"/>
    <property type="match status" value="1"/>
</dbReference>
<dbReference type="EMBL" id="CP002745">
    <property type="protein sequence ID" value="AEK59879.1"/>
    <property type="molecule type" value="Genomic_DNA"/>
</dbReference>
<protein>
    <recommendedName>
        <fullName evidence="4">Lipoprotein</fullName>
    </recommendedName>
</protein>
<organism evidence="2 3">
    <name type="scientific">Collimonas fungivorans (strain Ter331)</name>
    <dbReference type="NCBI Taxonomy" id="1005048"/>
    <lineage>
        <taxon>Bacteria</taxon>
        <taxon>Pseudomonadati</taxon>
        <taxon>Pseudomonadota</taxon>
        <taxon>Betaproteobacteria</taxon>
        <taxon>Burkholderiales</taxon>
        <taxon>Oxalobacteraceae</taxon>
        <taxon>Collimonas</taxon>
    </lineage>
</organism>
<sequence length="46" mass="4824">MMRLLFALITSLLLAACGHVTSPSGESGTTITPYGVIDTGVTRTNR</sequence>
<feature type="signal peptide" evidence="1">
    <location>
        <begin position="1"/>
        <end position="15"/>
    </location>
</feature>
<dbReference type="STRING" id="1005048.CFU_0040"/>
<gene>
    <name evidence="2" type="ordered locus">CFU_0040</name>
</gene>
<proteinExistence type="predicted"/>
<reference evidence="2 3" key="4">
    <citation type="journal article" date="2010" name="Environ. Microbiol.">
        <title>The bacterial genus Collimonas: mycophagy, weathering and other adaptive solutions to life in oligotrophic soil environments.</title>
        <authorList>
            <person name="Leveau J.H."/>
            <person name="Uroz S."/>
            <person name="de Boer W."/>
        </authorList>
    </citation>
    <scope>NUCLEOTIDE SEQUENCE [LARGE SCALE GENOMIC DNA]</scope>
    <source>
        <strain evidence="2 3">Ter331</strain>
    </source>
</reference>
<reference evidence="2 3" key="2">
    <citation type="journal article" date="2006" name="J. Microbiol. Methods">
        <title>Genomic flank-sequencing of plasposon insertion sites for rapid identification of functional genes.</title>
        <authorList>
            <person name="Leveau J.H."/>
            <person name="Gerards S."/>
            <person name="Fritsche K."/>
            <person name="Zondag G."/>
            <person name="van Veen J.A."/>
        </authorList>
    </citation>
    <scope>NUCLEOTIDE SEQUENCE [LARGE SCALE GENOMIC DNA]</scope>
    <source>
        <strain evidence="2 3">Ter331</strain>
    </source>
</reference>
<feature type="chain" id="PRO_5012903867" description="Lipoprotein" evidence="1">
    <location>
        <begin position="16"/>
        <end position="46"/>
    </location>
</feature>
<evidence type="ECO:0000256" key="1">
    <source>
        <dbReference type="SAM" id="SignalP"/>
    </source>
</evidence>
<keyword evidence="3" id="KW-1185">Reference proteome</keyword>
<reference evidence="3" key="6">
    <citation type="submission" date="2011-05" db="EMBL/GenBank/DDBJ databases">
        <title>Complete sequence of Collimonas fungivorans Ter331.</title>
        <authorList>
            <person name="Leveau J.H."/>
        </authorList>
    </citation>
    <scope>NUCLEOTIDE SEQUENCE [LARGE SCALE GENOMIC DNA]</scope>
    <source>
        <strain evidence="3">Ter331</strain>
    </source>
</reference>
<reference evidence="2 3" key="5">
    <citation type="journal article" date="2011" name="ISME J.">
        <title>Dual transcriptional profiling of a bacterial/fungal confrontation: Collimonas fungivorans versus Aspergillus niger.</title>
        <authorList>
            <person name="Mela F."/>
            <person name="Fritsche K."/>
            <person name="de Boer W."/>
            <person name="van Veen J.A."/>
            <person name="de Graaff L.H."/>
            <person name="van den Berg M."/>
            <person name="Leveau J.H."/>
        </authorList>
    </citation>
    <scope>NUCLEOTIDE SEQUENCE [LARGE SCALE GENOMIC DNA]</scope>
    <source>
        <strain evidence="2 3">Ter331</strain>
    </source>
</reference>
<dbReference type="RefSeq" id="WP_014004034.1">
    <property type="nucleotide sequence ID" value="NC_015856.1"/>
</dbReference>